<sequence>MKYTKNMKQRKTSKIILEKIEKINFLESIENFKNNFDPIKFEKAAREAKKTFKDEDLQKQCLSF</sequence>
<reference evidence="2" key="1">
    <citation type="submission" date="2017-09" db="EMBL/GenBank/DDBJ databases">
        <title>Depth-based differentiation of microbial function through sediment-hosted aquifers and enrichment of novel symbionts in the deep terrestrial subsurface.</title>
        <authorList>
            <person name="Probst A.J."/>
            <person name="Ladd B."/>
            <person name="Jarett J.K."/>
            <person name="Geller-Mcgrath D.E."/>
            <person name="Sieber C.M.K."/>
            <person name="Emerson J.B."/>
            <person name="Anantharaman K."/>
            <person name="Thomas B.C."/>
            <person name="Malmstrom R."/>
            <person name="Stieglmeier M."/>
            <person name="Klingl A."/>
            <person name="Woyke T."/>
            <person name="Ryan C.M."/>
            <person name="Banfield J.F."/>
        </authorList>
    </citation>
    <scope>NUCLEOTIDE SEQUENCE [LARGE SCALE GENOMIC DNA]</scope>
</reference>
<dbReference type="EMBL" id="PEVC01000030">
    <property type="protein sequence ID" value="PIV01158.1"/>
    <property type="molecule type" value="Genomic_DNA"/>
</dbReference>
<name>A0A2M7BDI3_9BACT</name>
<evidence type="ECO:0000313" key="2">
    <source>
        <dbReference type="Proteomes" id="UP000229631"/>
    </source>
</evidence>
<comment type="caution">
    <text evidence="1">The sequence shown here is derived from an EMBL/GenBank/DDBJ whole genome shotgun (WGS) entry which is preliminary data.</text>
</comment>
<dbReference type="Proteomes" id="UP000229631">
    <property type="component" value="Unassembled WGS sequence"/>
</dbReference>
<dbReference type="AlphaFoldDB" id="A0A2M7BDI3"/>
<gene>
    <name evidence="1" type="ORF">COS54_01565</name>
</gene>
<organism evidence="1 2">
    <name type="scientific">Candidatus Shapirobacteria bacterium CG03_land_8_20_14_0_80_39_12</name>
    <dbReference type="NCBI Taxonomy" id="1974879"/>
    <lineage>
        <taxon>Bacteria</taxon>
        <taxon>Candidatus Shapironibacteriota</taxon>
    </lineage>
</organism>
<accession>A0A2M7BDI3</accession>
<protein>
    <submittedName>
        <fullName evidence="1">Uncharacterized protein</fullName>
    </submittedName>
</protein>
<proteinExistence type="predicted"/>
<evidence type="ECO:0000313" key="1">
    <source>
        <dbReference type="EMBL" id="PIV01158.1"/>
    </source>
</evidence>